<dbReference type="EMBL" id="JAEQMM010000003">
    <property type="protein sequence ID" value="MBT1137956.1"/>
    <property type="molecule type" value="Genomic_DNA"/>
</dbReference>
<feature type="compositionally biased region" description="Low complexity" evidence="1">
    <location>
        <begin position="49"/>
        <end position="75"/>
    </location>
</feature>
<evidence type="ECO:0000313" key="7">
    <source>
        <dbReference type="Proteomes" id="UP000281644"/>
    </source>
</evidence>
<dbReference type="GeneID" id="89669086"/>
<evidence type="ECO:0000313" key="8">
    <source>
        <dbReference type="Proteomes" id="UP000694640"/>
    </source>
</evidence>
<keyword evidence="2" id="KW-0812">Transmembrane</keyword>
<keyword evidence="2" id="KW-0472">Membrane</keyword>
<keyword evidence="8" id="KW-1185">Reference proteome</keyword>
<evidence type="ECO:0000259" key="3">
    <source>
        <dbReference type="Pfam" id="PF13240"/>
    </source>
</evidence>
<evidence type="ECO:0000259" key="4">
    <source>
        <dbReference type="Pfam" id="PF15983"/>
    </source>
</evidence>
<dbReference type="InterPro" id="IPR031927">
    <property type="entry name" value="DUF4767"/>
</dbReference>
<evidence type="ECO:0000313" key="6">
    <source>
        <dbReference type="EMBL" id="MBT1137956.1"/>
    </source>
</evidence>
<dbReference type="Pfam" id="PF13240">
    <property type="entry name" value="Zn_Ribbon_1"/>
    <property type="match status" value="1"/>
</dbReference>
<evidence type="ECO:0000256" key="1">
    <source>
        <dbReference type="SAM" id="MobiDB-lite"/>
    </source>
</evidence>
<dbReference type="InterPro" id="IPR026870">
    <property type="entry name" value="Zinc_ribbon_dom"/>
</dbReference>
<feature type="transmembrane region" description="Helical" evidence="2">
    <location>
        <begin position="90"/>
        <end position="110"/>
    </location>
</feature>
<dbReference type="KEGG" id="larg:LPA65_06895"/>
<dbReference type="Proteomes" id="UP000281644">
    <property type="component" value="Chromosome"/>
</dbReference>
<protein>
    <submittedName>
        <fullName evidence="5">Zinc ribbon domain-containing protein</fullName>
    </submittedName>
</protein>
<dbReference type="Proteomes" id="UP000694640">
    <property type="component" value="Unassembled WGS sequence"/>
</dbReference>
<dbReference type="RefSeq" id="WP_054399174.1">
    <property type="nucleotide sequence ID" value="NZ_BJZD01000024.1"/>
</dbReference>
<dbReference type="EMBL" id="CP032751">
    <property type="protein sequence ID" value="AYJ35517.1"/>
    <property type="molecule type" value="Genomic_DNA"/>
</dbReference>
<reference evidence="5 7" key="1">
    <citation type="submission" date="2018-10" db="EMBL/GenBank/DDBJ databases">
        <title>Genome sequencing of Lactobacillus species.</title>
        <authorList>
            <person name="Baek C."/>
            <person name="Yi H."/>
        </authorList>
    </citation>
    <scope>NUCLEOTIDE SEQUENCE [LARGE SCALE GENOMIC DNA]</scope>
    <source>
        <strain evidence="5 7">DSM 16365</strain>
    </source>
</reference>
<reference evidence="6 8" key="2">
    <citation type="submission" date="2021-01" db="EMBL/GenBank/DDBJ databases">
        <title>High-quality draft genome sequence data of six Lactiplantibacillus plantarum subsp. argentoratensis strains isolated from various Greek sourdoughs.</title>
        <authorList>
            <person name="Syrokou M.K."/>
            <person name="Paramithiotis S."/>
            <person name="Skandamis P.N."/>
            <person name="Drosinos E.H."/>
            <person name="Bosnea L."/>
            <person name="Mataragas M."/>
        </authorList>
    </citation>
    <scope>NUCLEOTIDE SEQUENCE [LARGE SCALE GENOMIC DNA]</scope>
    <source>
        <strain evidence="6 8">LQC 2520</strain>
    </source>
</reference>
<keyword evidence="2" id="KW-1133">Transmembrane helix</keyword>
<organism evidence="5 7">
    <name type="scientific">Lactiplantibacillus argentoratensis</name>
    <dbReference type="NCBI Taxonomy" id="271881"/>
    <lineage>
        <taxon>Bacteria</taxon>
        <taxon>Bacillati</taxon>
        <taxon>Bacillota</taxon>
        <taxon>Bacilli</taxon>
        <taxon>Lactobacillales</taxon>
        <taxon>Lactobacillaceae</taxon>
        <taxon>Lactiplantibacillus</taxon>
    </lineage>
</organism>
<feature type="compositionally biased region" description="Polar residues" evidence="1">
    <location>
        <begin position="77"/>
        <end position="86"/>
    </location>
</feature>
<feature type="domain" description="DUF4767" evidence="4">
    <location>
        <begin position="154"/>
        <end position="288"/>
    </location>
</feature>
<name>A0AAN1Q1H3_9LACO</name>
<feature type="region of interest" description="Disordered" evidence="1">
    <location>
        <begin position="49"/>
        <end position="86"/>
    </location>
</feature>
<dbReference type="Pfam" id="PF15983">
    <property type="entry name" value="DUF4767"/>
    <property type="match status" value="1"/>
</dbReference>
<dbReference type="AlphaFoldDB" id="A0AAN1Q1H3"/>
<gene>
    <name evidence="6" type="ORF">JKL17_07420</name>
    <name evidence="5" type="ORF">LPA65_06895</name>
</gene>
<evidence type="ECO:0000313" key="5">
    <source>
        <dbReference type="EMBL" id="AYJ35517.1"/>
    </source>
</evidence>
<feature type="domain" description="Zinc-ribbon" evidence="3">
    <location>
        <begin position="2"/>
        <end position="24"/>
    </location>
</feature>
<evidence type="ECO:0000256" key="2">
    <source>
        <dbReference type="SAM" id="Phobius"/>
    </source>
</evidence>
<accession>A0AAN1Q1H3</accession>
<proteinExistence type="predicted"/>
<sequence>MYCPNCGKKNDIDALFCENCGARLIIPASSAQPTSTAAVSSAAQSTSSTAASETPAASASASAAPTTTQPATRSAQHARQNEQPHSASKAPWLILIVVLVVAFGGGYYWLEHQQQNNSTTTATTAKSSSQTADSTEAASSSSSASSASTATQAALWSTTKSSELASFMSSWEDTMNQSYEGTYDGQSVTVGELSLPADIKNNQYQDKITVNGDAVKLKWTTTADTDVKYQVVAAATDPNASSGVITYLYVFHNGSPDVLVSQDSADATTFNFTSSQNTDLQDGFAKIANAD</sequence>
<feature type="region of interest" description="Disordered" evidence="1">
    <location>
        <begin position="120"/>
        <end position="144"/>
    </location>
</feature>